<comment type="caution">
    <text evidence="1">The sequence shown here is derived from an EMBL/GenBank/DDBJ whole genome shotgun (WGS) entry which is preliminary data.</text>
</comment>
<name>J9CKX6_9ZZZZ</name>
<sequence>MQRRKLTAKKQAKNPHRNRFFLCFPQYPPFKSENTKMG</sequence>
<accession>J9CKX6</accession>
<reference evidence="1" key="1">
    <citation type="journal article" date="2012" name="PLoS ONE">
        <title>Gene sets for utilization of primary and secondary nutrition supplies in the distal gut of endangered iberian lynx.</title>
        <authorList>
            <person name="Alcaide M."/>
            <person name="Messina E."/>
            <person name="Richter M."/>
            <person name="Bargiela R."/>
            <person name="Peplies J."/>
            <person name="Huws S.A."/>
            <person name="Newbold C.J."/>
            <person name="Golyshin P.N."/>
            <person name="Simon M.A."/>
            <person name="Lopez G."/>
            <person name="Yakimov M.M."/>
            <person name="Ferrer M."/>
        </authorList>
    </citation>
    <scope>NUCLEOTIDE SEQUENCE</scope>
</reference>
<dbReference type="AlphaFoldDB" id="J9CKX6"/>
<evidence type="ECO:0000313" key="1">
    <source>
        <dbReference type="EMBL" id="EJX00721.1"/>
    </source>
</evidence>
<protein>
    <submittedName>
        <fullName evidence="1">Uncharacterized protein</fullName>
    </submittedName>
</protein>
<dbReference type="EMBL" id="AMCI01003256">
    <property type="protein sequence ID" value="EJX00721.1"/>
    <property type="molecule type" value="Genomic_DNA"/>
</dbReference>
<organism evidence="1">
    <name type="scientific">gut metagenome</name>
    <dbReference type="NCBI Taxonomy" id="749906"/>
    <lineage>
        <taxon>unclassified sequences</taxon>
        <taxon>metagenomes</taxon>
        <taxon>organismal metagenomes</taxon>
    </lineage>
</organism>
<proteinExistence type="predicted"/>
<gene>
    <name evidence="1" type="ORF">EVA_11174</name>
</gene>